<dbReference type="Gene3D" id="3.40.710.10">
    <property type="entry name" value="DD-peptidase/beta-lactamase superfamily"/>
    <property type="match status" value="1"/>
</dbReference>
<keyword evidence="3 10" id="KW-0378">Hydrolase</keyword>
<keyword evidence="2" id="KW-0732">Signal</keyword>
<dbReference type="EMBL" id="JASKHM010000006">
    <property type="protein sequence ID" value="MEQ4483056.1"/>
    <property type="molecule type" value="Genomic_DNA"/>
</dbReference>
<name>A0ABV1KU19_9BACL</name>
<keyword evidence="10" id="KW-0645">Protease</keyword>
<evidence type="ECO:0000256" key="1">
    <source>
        <dbReference type="ARBA" id="ARBA00007164"/>
    </source>
</evidence>
<feature type="region of interest" description="Disordered" evidence="8">
    <location>
        <begin position="151"/>
        <end position="170"/>
    </location>
</feature>
<dbReference type="GO" id="GO:0004180">
    <property type="term" value="F:carboxypeptidase activity"/>
    <property type="evidence" value="ECO:0007669"/>
    <property type="project" value="UniProtKB-KW"/>
</dbReference>
<evidence type="ECO:0000313" key="10">
    <source>
        <dbReference type="EMBL" id="MEQ4483056.1"/>
    </source>
</evidence>
<evidence type="ECO:0000256" key="2">
    <source>
        <dbReference type="ARBA" id="ARBA00022729"/>
    </source>
</evidence>
<dbReference type="InterPro" id="IPR012338">
    <property type="entry name" value="Beta-lactam/transpept-like"/>
</dbReference>
<evidence type="ECO:0000256" key="5">
    <source>
        <dbReference type="ARBA" id="ARBA00022984"/>
    </source>
</evidence>
<reference evidence="10 11" key="1">
    <citation type="journal article" date="2023" name="Genome Announc.">
        <title>Pan-Genome Analyses of the Genus Cohnella and Proposal of the Novel Species Cohnella silvisoli sp. nov., Isolated from Forest Soil.</title>
        <authorList>
            <person name="Wang C."/>
            <person name="Mao L."/>
            <person name="Bao G."/>
            <person name="Zhu H."/>
        </authorList>
    </citation>
    <scope>NUCLEOTIDE SEQUENCE [LARGE SCALE GENOMIC DNA]</scope>
    <source>
        <strain evidence="10 11">NL03-T5-1</strain>
    </source>
</reference>
<comment type="similarity">
    <text evidence="1 7">Belongs to the peptidase S11 family.</text>
</comment>
<evidence type="ECO:0000256" key="7">
    <source>
        <dbReference type="RuleBase" id="RU004016"/>
    </source>
</evidence>
<evidence type="ECO:0000256" key="4">
    <source>
        <dbReference type="ARBA" id="ARBA00022960"/>
    </source>
</evidence>
<evidence type="ECO:0000313" key="11">
    <source>
        <dbReference type="Proteomes" id="UP001493487"/>
    </source>
</evidence>
<dbReference type="RefSeq" id="WP_232184171.1">
    <property type="nucleotide sequence ID" value="NZ_JAIOAP010000002.1"/>
</dbReference>
<protein>
    <submittedName>
        <fullName evidence="10">D-alanyl-D-alanine carboxypeptidase family protein</fullName>
        <ecNumber evidence="10">3.4.-.-</ecNumber>
    </submittedName>
</protein>
<evidence type="ECO:0000259" key="9">
    <source>
        <dbReference type="Pfam" id="PF00768"/>
    </source>
</evidence>
<keyword evidence="5" id="KW-0573">Peptidoglycan synthesis</keyword>
<keyword evidence="10" id="KW-0121">Carboxypeptidase</keyword>
<keyword evidence="6" id="KW-0961">Cell wall biogenesis/degradation</keyword>
<feature type="compositionally biased region" description="Polar residues" evidence="8">
    <location>
        <begin position="151"/>
        <end position="161"/>
    </location>
</feature>
<dbReference type="Proteomes" id="UP001493487">
    <property type="component" value="Unassembled WGS sequence"/>
</dbReference>
<dbReference type="PRINTS" id="PR00725">
    <property type="entry name" value="DADACBPTASE1"/>
</dbReference>
<dbReference type="PANTHER" id="PTHR21581">
    <property type="entry name" value="D-ALANYL-D-ALANINE CARBOXYPEPTIDASE"/>
    <property type="match status" value="1"/>
</dbReference>
<dbReference type="InterPro" id="IPR018044">
    <property type="entry name" value="Peptidase_S11"/>
</dbReference>
<dbReference type="EC" id="3.4.-.-" evidence="10"/>
<dbReference type="InterPro" id="IPR001967">
    <property type="entry name" value="Peptidase_S11_N"/>
</dbReference>
<evidence type="ECO:0000256" key="8">
    <source>
        <dbReference type="SAM" id="MobiDB-lite"/>
    </source>
</evidence>
<proteinExistence type="inferred from homology"/>
<evidence type="ECO:0000256" key="3">
    <source>
        <dbReference type="ARBA" id="ARBA00022801"/>
    </source>
</evidence>
<keyword evidence="11" id="KW-1185">Reference proteome</keyword>
<keyword evidence="4" id="KW-0133">Cell shape</keyword>
<dbReference type="SUPFAM" id="SSF56601">
    <property type="entry name" value="beta-lactamase/transpeptidase-like"/>
    <property type="match status" value="1"/>
</dbReference>
<organism evidence="10 11">
    <name type="scientific">Cohnella silvisoli</name>
    <dbReference type="NCBI Taxonomy" id="2873699"/>
    <lineage>
        <taxon>Bacteria</taxon>
        <taxon>Bacillati</taxon>
        <taxon>Bacillota</taxon>
        <taxon>Bacilli</taxon>
        <taxon>Bacillales</taxon>
        <taxon>Paenibacillaceae</taxon>
        <taxon>Cohnella</taxon>
    </lineage>
</organism>
<accession>A0ABV1KU19</accession>
<feature type="domain" description="Peptidase S11 D-alanyl-D-alanine carboxypeptidase A N-terminal" evidence="9">
    <location>
        <begin position="1"/>
        <end position="207"/>
    </location>
</feature>
<comment type="caution">
    <text evidence="10">The sequence shown here is derived from an EMBL/GenBank/DDBJ whole genome shotgun (WGS) entry which is preliminary data.</text>
</comment>
<dbReference type="PANTHER" id="PTHR21581:SF11">
    <property type="entry name" value="D-ALANYL-D-ALANINE CARBOXYPEPTIDASE DACA"/>
    <property type="match status" value="1"/>
</dbReference>
<dbReference type="Pfam" id="PF00768">
    <property type="entry name" value="Peptidase_S11"/>
    <property type="match status" value="1"/>
</dbReference>
<evidence type="ECO:0000256" key="6">
    <source>
        <dbReference type="ARBA" id="ARBA00023316"/>
    </source>
</evidence>
<gene>
    <name evidence="10" type="ORF">QJS35_11680</name>
</gene>
<sequence>MMTEVLVLDKLKEGKIGWEDQVVVSSYAANVGGAGMGLVTGQTVTVRQLFNAMAIHSANDAAIALAEFSDGSEANFVKRMNVKSQQIGLSADTHFANATGLSSVDLDNYATAAADGDTEMTAKDVALLARYLIETHPEVLKVTKQASTTGIENKDLPTTNEMLPGQRYGTKGNDGLKTGYTKRAGYCFAGTTVLDGRRYITVVMGTNSPEARFEETKKLLAYGEAAAS</sequence>